<proteinExistence type="predicted"/>
<evidence type="ECO:0000259" key="1">
    <source>
        <dbReference type="Pfam" id="PF19572"/>
    </source>
</evidence>
<dbReference type="Pfam" id="PF19572">
    <property type="entry name" value="PorV"/>
    <property type="match status" value="1"/>
</dbReference>
<accession>A0A381W0A9</accession>
<dbReference type="NCBIfam" id="NF033709">
    <property type="entry name" value="PorV_fam"/>
    <property type="match status" value="1"/>
</dbReference>
<organism evidence="2">
    <name type="scientific">marine metagenome</name>
    <dbReference type="NCBI Taxonomy" id="408172"/>
    <lineage>
        <taxon>unclassified sequences</taxon>
        <taxon>metagenomes</taxon>
        <taxon>ecological metagenomes</taxon>
    </lineage>
</organism>
<dbReference type="InterPro" id="IPR045741">
    <property type="entry name" value="PorV"/>
</dbReference>
<reference evidence="2" key="1">
    <citation type="submission" date="2018-05" db="EMBL/GenBank/DDBJ databases">
        <authorList>
            <person name="Lanie J.A."/>
            <person name="Ng W.-L."/>
            <person name="Kazmierczak K.M."/>
            <person name="Andrzejewski T.M."/>
            <person name="Davidsen T.M."/>
            <person name="Wayne K.J."/>
            <person name="Tettelin H."/>
            <person name="Glass J.I."/>
            <person name="Rusch D."/>
            <person name="Podicherti R."/>
            <person name="Tsui H.-C.T."/>
            <person name="Winkler M.E."/>
        </authorList>
    </citation>
    <scope>NUCLEOTIDE SEQUENCE</scope>
</reference>
<dbReference type="EMBL" id="UINC01010311">
    <property type="protein sequence ID" value="SVA45924.1"/>
    <property type="molecule type" value="Genomic_DNA"/>
</dbReference>
<feature type="domain" description="Type IX secretion system protein PorV" evidence="1">
    <location>
        <begin position="14"/>
        <end position="166"/>
    </location>
</feature>
<evidence type="ECO:0000313" key="2">
    <source>
        <dbReference type="EMBL" id="SVA45924.1"/>
    </source>
</evidence>
<dbReference type="AlphaFoldDB" id="A0A381W0A9"/>
<name>A0A381W0A9_9ZZZZ</name>
<dbReference type="SUPFAM" id="SSF56935">
    <property type="entry name" value="Porins"/>
    <property type="match status" value="1"/>
</dbReference>
<sequence>MSVLYSQKTSINFESKVGTTAANFLKVGVGTRAIAMGAAYSAIADDATSVFWNPAGIVYVDRFSFYTGYIDWIMDLKLTQASFAGTNSKIGSFALFVNTLRMDNIAVTTMLEPEGDGTYTGASDMVMGFSLARTLSESFSMGVSGKLIASKVANESAMGQALDIGTIFTPGWRDLRIGMSLMHFGTKMKLNGRDLDIVSDIDPLLGLDAPGEGRLRVQSWDMPTTFRLGAAMTLINKKNYSLIFSFDGVHATDAKEVFNSGFEFNLGSIVLRNGLGIGYDQNRISFGGGYSYSKDSRDYHTDYAAVIMSPFGLVQTVSAGVNF</sequence>
<dbReference type="Gene3D" id="2.40.160.60">
    <property type="entry name" value="Outer membrane protein transport protein (OMPP1/FadL/TodX)"/>
    <property type="match status" value="1"/>
</dbReference>
<protein>
    <recommendedName>
        <fullName evidence="1">Type IX secretion system protein PorV domain-containing protein</fullName>
    </recommendedName>
</protein>
<gene>
    <name evidence="2" type="ORF">METZ01_LOCUS98778</name>
</gene>